<dbReference type="GO" id="GO:0008410">
    <property type="term" value="F:CoA-transferase activity"/>
    <property type="evidence" value="ECO:0007669"/>
    <property type="project" value="InterPro"/>
</dbReference>
<evidence type="ECO:0008006" key="3">
    <source>
        <dbReference type="Google" id="ProtNLM"/>
    </source>
</evidence>
<gene>
    <name evidence="2" type="ORF">METZ01_LOCUS205543</name>
</gene>
<sequence>MKYLNKVYSSFNEAVADIPDGATLMIDGFAGPGGTSQNLIRALRDQGARDLTIISNTAGIASVVGFGTIPGQKPIDIGILVDNGQVRKVIASFPVSPSPSRPTSFEKAYQRGEVELELVPQGTLAERIRAGGAGIPAFFTPTGIGTFVT</sequence>
<dbReference type="PANTHER" id="PTHR13707:SF60">
    <property type="entry name" value="ACETATE COA-TRANSFERASE SUBUNIT ALPHA"/>
    <property type="match status" value="1"/>
</dbReference>
<evidence type="ECO:0000313" key="2">
    <source>
        <dbReference type="EMBL" id="SVB52689.1"/>
    </source>
</evidence>
<dbReference type="PANTHER" id="PTHR13707">
    <property type="entry name" value="KETOACID-COENZYME A TRANSFERASE"/>
    <property type="match status" value="1"/>
</dbReference>
<dbReference type="SUPFAM" id="SSF100950">
    <property type="entry name" value="NagB/RpiA/CoA transferase-like"/>
    <property type="match status" value="1"/>
</dbReference>
<feature type="non-terminal residue" evidence="2">
    <location>
        <position position="149"/>
    </location>
</feature>
<evidence type="ECO:0000256" key="1">
    <source>
        <dbReference type="ARBA" id="ARBA00022679"/>
    </source>
</evidence>
<dbReference type="InterPro" id="IPR037171">
    <property type="entry name" value="NagB/RpiA_transferase-like"/>
</dbReference>
<reference evidence="2" key="1">
    <citation type="submission" date="2018-05" db="EMBL/GenBank/DDBJ databases">
        <authorList>
            <person name="Lanie J.A."/>
            <person name="Ng W.-L."/>
            <person name="Kazmierczak K.M."/>
            <person name="Andrzejewski T.M."/>
            <person name="Davidsen T.M."/>
            <person name="Wayne K.J."/>
            <person name="Tettelin H."/>
            <person name="Glass J.I."/>
            <person name="Rusch D."/>
            <person name="Podicherti R."/>
            <person name="Tsui H.-C.T."/>
            <person name="Winkler M.E."/>
        </authorList>
    </citation>
    <scope>NUCLEOTIDE SEQUENCE</scope>
</reference>
<dbReference type="Gene3D" id="3.40.1080.10">
    <property type="entry name" value="Glutaconate Coenzyme A-transferase"/>
    <property type="match status" value="1"/>
</dbReference>
<protein>
    <recommendedName>
        <fullName evidence="3">3-oxoacid CoA-transferase subunit A</fullName>
    </recommendedName>
</protein>
<dbReference type="InterPro" id="IPR004165">
    <property type="entry name" value="CoA_trans_fam_I"/>
</dbReference>
<dbReference type="Pfam" id="PF01144">
    <property type="entry name" value="CoA_trans"/>
    <property type="match status" value="1"/>
</dbReference>
<dbReference type="InterPro" id="IPR012792">
    <property type="entry name" value="3-oxoacid_CoA-transf_A"/>
</dbReference>
<dbReference type="AlphaFoldDB" id="A0A382EQN5"/>
<organism evidence="2">
    <name type="scientific">marine metagenome</name>
    <dbReference type="NCBI Taxonomy" id="408172"/>
    <lineage>
        <taxon>unclassified sequences</taxon>
        <taxon>metagenomes</taxon>
        <taxon>ecological metagenomes</taxon>
    </lineage>
</organism>
<dbReference type="SMART" id="SM00882">
    <property type="entry name" value="CoA_trans"/>
    <property type="match status" value="1"/>
</dbReference>
<proteinExistence type="predicted"/>
<accession>A0A382EQN5</accession>
<dbReference type="EMBL" id="UINC01045662">
    <property type="protein sequence ID" value="SVB52689.1"/>
    <property type="molecule type" value="Genomic_DNA"/>
</dbReference>
<name>A0A382EQN5_9ZZZZ</name>
<dbReference type="NCBIfam" id="TIGR02429">
    <property type="entry name" value="pcaI_scoA_fam"/>
    <property type="match status" value="1"/>
</dbReference>
<keyword evidence="1" id="KW-0808">Transferase</keyword>